<name>A0A3M2L5P6_9NOCA</name>
<accession>A0A3M2L5P6</accession>
<dbReference type="GO" id="GO:1902201">
    <property type="term" value="P:negative regulation of bacterial-type flagellum-dependent cell motility"/>
    <property type="evidence" value="ECO:0007669"/>
    <property type="project" value="TreeGrafter"/>
</dbReference>
<dbReference type="InterPro" id="IPR000160">
    <property type="entry name" value="GGDEF_dom"/>
</dbReference>
<dbReference type="PANTHER" id="PTHR45138:SF9">
    <property type="entry name" value="DIGUANYLATE CYCLASE DGCM-RELATED"/>
    <property type="match status" value="1"/>
</dbReference>
<feature type="transmembrane region" description="Helical" evidence="1">
    <location>
        <begin position="23"/>
        <end position="44"/>
    </location>
</feature>
<dbReference type="NCBIfam" id="TIGR00254">
    <property type="entry name" value="GGDEF"/>
    <property type="match status" value="1"/>
</dbReference>
<sequence>MAGLMQHNLRVHHTTTDRLAGRAAGWMLVAGGSLTLLLLVTMDFGLAGGAGRTGPLALASRGGPLVFGSAGVSMVLGAALAVAGPRVPRWFLYLLPAAMCVLITLPSLYAGETTPTGQVLLIWPVLYAGYLLPEAVAYTTAVLAMALFGFATLRSWGAASVAVFVEVEATLLLSCVLTVAVRRRVNRLLTALRTQAKTDSLTGLANRRALISRLDTAIEAYERDRSPLALCFLDIDHFKQINDLHGHAAGDDTLQRLAELLRGRMRPGNLVARTGGEEFAAVLCATTLAEATRRAERLRSVIERTSRTWPVPLTVSIGVAALPDSGDLDADGLLSAADGAMYAAKTSGRNAVRVAAERVPGVALAAGS</sequence>
<dbReference type="InterPro" id="IPR029787">
    <property type="entry name" value="Nucleotide_cyclase"/>
</dbReference>
<keyword evidence="4" id="KW-1185">Reference proteome</keyword>
<dbReference type="AlphaFoldDB" id="A0A3M2L5P6"/>
<dbReference type="PANTHER" id="PTHR45138">
    <property type="entry name" value="REGULATORY COMPONENTS OF SENSORY TRANSDUCTION SYSTEM"/>
    <property type="match status" value="1"/>
</dbReference>
<dbReference type="GO" id="GO:0043709">
    <property type="term" value="P:cell adhesion involved in single-species biofilm formation"/>
    <property type="evidence" value="ECO:0007669"/>
    <property type="project" value="TreeGrafter"/>
</dbReference>
<keyword evidence="1" id="KW-0812">Transmembrane</keyword>
<evidence type="ECO:0000313" key="3">
    <source>
        <dbReference type="EMBL" id="RMI29878.1"/>
    </source>
</evidence>
<dbReference type="Proteomes" id="UP000279275">
    <property type="component" value="Unassembled WGS sequence"/>
</dbReference>
<dbReference type="RefSeq" id="WP_122190391.1">
    <property type="nucleotide sequence ID" value="NZ_RFFH01000012.1"/>
</dbReference>
<dbReference type="Pfam" id="PF00990">
    <property type="entry name" value="GGDEF"/>
    <property type="match status" value="1"/>
</dbReference>
<dbReference type="GO" id="GO:0052621">
    <property type="term" value="F:diguanylate cyclase activity"/>
    <property type="evidence" value="ECO:0007669"/>
    <property type="project" value="TreeGrafter"/>
</dbReference>
<dbReference type="EMBL" id="RFFH01000012">
    <property type="protein sequence ID" value="RMI29878.1"/>
    <property type="molecule type" value="Genomic_DNA"/>
</dbReference>
<feature type="transmembrane region" description="Helical" evidence="1">
    <location>
        <begin position="90"/>
        <end position="109"/>
    </location>
</feature>
<feature type="domain" description="GGDEF" evidence="2">
    <location>
        <begin position="226"/>
        <end position="357"/>
    </location>
</feature>
<evidence type="ECO:0000313" key="4">
    <source>
        <dbReference type="Proteomes" id="UP000279275"/>
    </source>
</evidence>
<reference evidence="3 4" key="1">
    <citation type="submission" date="2018-10" db="EMBL/GenBank/DDBJ databases">
        <title>Isolation from cow dung.</title>
        <authorList>
            <person name="Ling L."/>
        </authorList>
    </citation>
    <scope>NUCLEOTIDE SEQUENCE [LARGE SCALE GENOMIC DNA]</scope>
    <source>
        <strain evidence="3 4">NEAU-LL90</strain>
    </source>
</reference>
<keyword evidence="1" id="KW-0472">Membrane</keyword>
<protein>
    <submittedName>
        <fullName evidence="3">GGDEF domain-containing protein</fullName>
    </submittedName>
</protein>
<dbReference type="OrthoDB" id="23692at2"/>
<organism evidence="3 4">
    <name type="scientific">Nocardia stercoris</name>
    <dbReference type="NCBI Taxonomy" id="2483361"/>
    <lineage>
        <taxon>Bacteria</taxon>
        <taxon>Bacillati</taxon>
        <taxon>Actinomycetota</taxon>
        <taxon>Actinomycetes</taxon>
        <taxon>Mycobacteriales</taxon>
        <taxon>Nocardiaceae</taxon>
        <taxon>Nocardia</taxon>
    </lineage>
</organism>
<comment type="caution">
    <text evidence="3">The sequence shown here is derived from an EMBL/GenBank/DDBJ whole genome shotgun (WGS) entry which is preliminary data.</text>
</comment>
<dbReference type="InterPro" id="IPR043128">
    <property type="entry name" value="Rev_trsase/Diguanyl_cyclase"/>
</dbReference>
<evidence type="ECO:0000259" key="2">
    <source>
        <dbReference type="PROSITE" id="PS50887"/>
    </source>
</evidence>
<dbReference type="Gene3D" id="3.30.70.270">
    <property type="match status" value="1"/>
</dbReference>
<keyword evidence="1" id="KW-1133">Transmembrane helix</keyword>
<feature type="transmembrane region" description="Helical" evidence="1">
    <location>
        <begin position="65"/>
        <end position="84"/>
    </location>
</feature>
<dbReference type="CDD" id="cd01949">
    <property type="entry name" value="GGDEF"/>
    <property type="match status" value="1"/>
</dbReference>
<dbReference type="GO" id="GO:0005886">
    <property type="term" value="C:plasma membrane"/>
    <property type="evidence" value="ECO:0007669"/>
    <property type="project" value="TreeGrafter"/>
</dbReference>
<dbReference type="SMART" id="SM00267">
    <property type="entry name" value="GGDEF"/>
    <property type="match status" value="1"/>
</dbReference>
<gene>
    <name evidence="3" type="ORF">EBN03_24095</name>
</gene>
<feature type="transmembrane region" description="Helical" evidence="1">
    <location>
        <begin position="121"/>
        <end position="150"/>
    </location>
</feature>
<dbReference type="SUPFAM" id="SSF55073">
    <property type="entry name" value="Nucleotide cyclase"/>
    <property type="match status" value="1"/>
</dbReference>
<dbReference type="InterPro" id="IPR050469">
    <property type="entry name" value="Diguanylate_Cyclase"/>
</dbReference>
<dbReference type="FunFam" id="3.30.70.270:FF:000001">
    <property type="entry name" value="Diguanylate cyclase domain protein"/>
    <property type="match status" value="1"/>
</dbReference>
<evidence type="ECO:0000256" key="1">
    <source>
        <dbReference type="SAM" id="Phobius"/>
    </source>
</evidence>
<feature type="transmembrane region" description="Helical" evidence="1">
    <location>
        <begin position="156"/>
        <end position="181"/>
    </location>
</feature>
<dbReference type="PROSITE" id="PS50887">
    <property type="entry name" value="GGDEF"/>
    <property type="match status" value="1"/>
</dbReference>
<proteinExistence type="predicted"/>